<dbReference type="GO" id="GO:0000139">
    <property type="term" value="C:Golgi membrane"/>
    <property type="evidence" value="ECO:0007669"/>
    <property type="project" value="TreeGrafter"/>
</dbReference>
<dbReference type="GO" id="GO:0005789">
    <property type="term" value="C:endoplasmic reticulum membrane"/>
    <property type="evidence" value="ECO:0007669"/>
    <property type="project" value="TreeGrafter"/>
</dbReference>
<dbReference type="Proteomes" id="UP000780801">
    <property type="component" value="Unassembled WGS sequence"/>
</dbReference>
<name>A0A9P6K999_9FUNG</name>
<organism evidence="2 3">
    <name type="scientific">Lunasporangiospora selenospora</name>
    <dbReference type="NCBI Taxonomy" id="979761"/>
    <lineage>
        <taxon>Eukaryota</taxon>
        <taxon>Fungi</taxon>
        <taxon>Fungi incertae sedis</taxon>
        <taxon>Mucoromycota</taxon>
        <taxon>Mortierellomycotina</taxon>
        <taxon>Mortierellomycetes</taxon>
        <taxon>Mortierellales</taxon>
        <taxon>Mortierellaceae</taxon>
        <taxon>Lunasporangiospora</taxon>
    </lineage>
</organism>
<dbReference type="AlphaFoldDB" id="A0A9P6K999"/>
<evidence type="ECO:0000313" key="3">
    <source>
        <dbReference type="Proteomes" id="UP000780801"/>
    </source>
</evidence>
<keyword evidence="1" id="KW-1133">Transmembrane helix</keyword>
<feature type="transmembrane region" description="Helical" evidence="1">
    <location>
        <begin position="94"/>
        <end position="112"/>
    </location>
</feature>
<accession>A0A9P6K999</accession>
<gene>
    <name evidence="2" type="ORF">BGW38_008226</name>
</gene>
<evidence type="ECO:0000313" key="2">
    <source>
        <dbReference type="EMBL" id="KAF9575476.1"/>
    </source>
</evidence>
<dbReference type="PANTHER" id="PTHR21290:SF25">
    <property type="entry name" value="SPHINGOMYELIN SYNTHASE-RELATED PROTEIN 1"/>
    <property type="match status" value="1"/>
</dbReference>
<proteinExistence type="predicted"/>
<dbReference type="GO" id="GO:0046513">
    <property type="term" value="P:ceramide biosynthetic process"/>
    <property type="evidence" value="ECO:0007669"/>
    <property type="project" value="TreeGrafter"/>
</dbReference>
<comment type="caution">
    <text evidence="2">The sequence shown here is derived from an EMBL/GenBank/DDBJ whole genome shotgun (WGS) entry which is preliminary data.</text>
</comment>
<dbReference type="GO" id="GO:0047493">
    <property type="term" value="F:ceramide cholinephosphotransferase activity"/>
    <property type="evidence" value="ECO:0007669"/>
    <property type="project" value="TreeGrafter"/>
</dbReference>
<evidence type="ECO:0008006" key="4">
    <source>
        <dbReference type="Google" id="ProtNLM"/>
    </source>
</evidence>
<protein>
    <recommendedName>
        <fullName evidence="4">Sphingomyelin synthase-like domain-containing protein</fullName>
    </recommendedName>
</protein>
<feature type="transmembrane region" description="Helical" evidence="1">
    <location>
        <begin position="124"/>
        <end position="144"/>
    </location>
</feature>
<keyword evidence="1" id="KW-0472">Membrane</keyword>
<dbReference type="GO" id="GO:0005886">
    <property type="term" value="C:plasma membrane"/>
    <property type="evidence" value="ECO:0007669"/>
    <property type="project" value="TreeGrafter"/>
</dbReference>
<dbReference type="GO" id="GO:0033188">
    <property type="term" value="F:sphingomyelin synthase activity"/>
    <property type="evidence" value="ECO:0007669"/>
    <property type="project" value="TreeGrafter"/>
</dbReference>
<sequence length="189" mass="21039">MALPPLLPERTKPQHRFTPPSQCRHRATQKSFLDSELGRLILAFVYFTVICIGMAFCNQLSDHRWVETNYTNIMLSDRGFDVIPAQEDIGPANFFVMTSVVLTVAGIGLLCPDWTTRALVVRRVLWVIGSLSAVRSLTLSVTTLPTPKEGCTPSLKTGFWDMFIVALQMIPGTVEACTDDIFSGHTVFM</sequence>
<keyword evidence="1" id="KW-0812">Transmembrane</keyword>
<keyword evidence="3" id="KW-1185">Reference proteome</keyword>
<reference evidence="2" key="1">
    <citation type="journal article" date="2020" name="Fungal Divers.">
        <title>Resolving the Mortierellaceae phylogeny through synthesis of multi-gene phylogenetics and phylogenomics.</title>
        <authorList>
            <person name="Vandepol N."/>
            <person name="Liber J."/>
            <person name="Desiro A."/>
            <person name="Na H."/>
            <person name="Kennedy M."/>
            <person name="Barry K."/>
            <person name="Grigoriev I.V."/>
            <person name="Miller A.N."/>
            <person name="O'Donnell K."/>
            <person name="Stajich J.E."/>
            <person name="Bonito G."/>
        </authorList>
    </citation>
    <scope>NUCLEOTIDE SEQUENCE</scope>
    <source>
        <strain evidence="2">KOD1015</strain>
    </source>
</reference>
<dbReference type="EMBL" id="JAABOA010005601">
    <property type="protein sequence ID" value="KAF9575476.1"/>
    <property type="molecule type" value="Genomic_DNA"/>
</dbReference>
<dbReference type="InterPro" id="IPR045221">
    <property type="entry name" value="Sphingomyelin_synth-like"/>
</dbReference>
<feature type="transmembrane region" description="Helical" evidence="1">
    <location>
        <begin position="40"/>
        <end position="61"/>
    </location>
</feature>
<evidence type="ECO:0000256" key="1">
    <source>
        <dbReference type="SAM" id="Phobius"/>
    </source>
</evidence>
<dbReference type="PANTHER" id="PTHR21290">
    <property type="entry name" value="SPHINGOMYELIN SYNTHETASE"/>
    <property type="match status" value="1"/>
</dbReference>
<dbReference type="OrthoDB" id="422827at2759"/>